<evidence type="ECO:0000313" key="1">
    <source>
        <dbReference type="EMBL" id="MEN3746652.1"/>
    </source>
</evidence>
<dbReference type="EMBL" id="JBDIZK010000003">
    <property type="protein sequence ID" value="MEN3746652.1"/>
    <property type="molecule type" value="Genomic_DNA"/>
</dbReference>
<dbReference type="Proteomes" id="UP001427805">
    <property type="component" value="Unassembled WGS sequence"/>
</dbReference>
<sequence>MIWANLIGRLAGWTVPVAFTIFPIAVGGGASMTQAGVPTEPVAIAADTPALAISARAEGERGETRYRAAAVANMMFIPQSNGSVQTIPVNLGPSAPASVGRRSPNSFSGDLYMAAEAERGDRRVMHVPQPNGTVSSVPINAGALIHSLREGGAALALLADLPATAPPSSDRLGSGGPESIFDGVIGSVFQTIVKIEVFSDKCLVRGKEYGEPHNLYAEKAWKCLLESRLPDNCASFPDAILRSVRFVRFNPNFVALHQLMPRVVRQCLGGYQGSVESAYEKVEYAGVFDLVLDDLGHSTRRQSQLV</sequence>
<comment type="caution">
    <text evidence="1">The sequence shown here is derived from an EMBL/GenBank/DDBJ whole genome shotgun (WGS) entry which is preliminary data.</text>
</comment>
<keyword evidence="2" id="KW-1185">Reference proteome</keyword>
<evidence type="ECO:0000313" key="2">
    <source>
        <dbReference type="Proteomes" id="UP001427805"/>
    </source>
</evidence>
<gene>
    <name evidence="1" type="ORF">TPR58_05695</name>
</gene>
<proteinExistence type="predicted"/>
<reference evidence="1 2" key="1">
    <citation type="submission" date="2024-05" db="EMBL/GenBank/DDBJ databases">
        <title>Sphingomonas sp. HF-S3 16S ribosomal RNA gene Genome sequencing and assembly.</title>
        <authorList>
            <person name="Lee H."/>
        </authorList>
    </citation>
    <scope>NUCLEOTIDE SEQUENCE [LARGE SCALE GENOMIC DNA]</scope>
    <source>
        <strain evidence="1 2">HF-S3</strain>
    </source>
</reference>
<protein>
    <submittedName>
        <fullName evidence="1">Uncharacterized protein</fullName>
    </submittedName>
</protein>
<name>A0ABV0B8B6_9SPHN</name>
<organism evidence="1 2">
    <name type="scientific">Sphingomonas rustica</name>
    <dbReference type="NCBI Taxonomy" id="3103142"/>
    <lineage>
        <taxon>Bacteria</taxon>
        <taxon>Pseudomonadati</taxon>
        <taxon>Pseudomonadota</taxon>
        <taxon>Alphaproteobacteria</taxon>
        <taxon>Sphingomonadales</taxon>
        <taxon>Sphingomonadaceae</taxon>
        <taxon>Sphingomonas</taxon>
    </lineage>
</organism>
<accession>A0ABV0B8B6</accession>